<dbReference type="InterPro" id="IPR022603">
    <property type="entry name" value="DUF3152"/>
</dbReference>
<keyword evidence="5" id="KW-1185">Reference proteome</keyword>
<name>A0ABS6W9W3_9BIFI</name>
<evidence type="ECO:0000313" key="4">
    <source>
        <dbReference type="EMBL" id="MBW3083305.1"/>
    </source>
</evidence>
<evidence type="ECO:0000256" key="1">
    <source>
        <dbReference type="SAM" id="MobiDB-lite"/>
    </source>
</evidence>
<keyword evidence="2" id="KW-0812">Transmembrane</keyword>
<comment type="caution">
    <text evidence="4">The sequence shown here is derived from an EMBL/GenBank/DDBJ whole genome shotgun (WGS) entry which is preliminary data.</text>
</comment>
<dbReference type="EMBL" id="JAHBBD010000018">
    <property type="protein sequence ID" value="MBW3083305.1"/>
    <property type="molecule type" value="Genomic_DNA"/>
</dbReference>
<keyword evidence="2" id="KW-0472">Membrane</keyword>
<evidence type="ECO:0000256" key="2">
    <source>
        <dbReference type="SAM" id="Phobius"/>
    </source>
</evidence>
<keyword evidence="2" id="KW-1133">Transmembrane helix</keyword>
<evidence type="ECO:0000313" key="5">
    <source>
        <dbReference type="Proteomes" id="UP000812844"/>
    </source>
</evidence>
<sequence length="307" mass="31169">MRPGAESQASGASSAGEPAGGARRVFLVRRIVVLAVAALAVVALVVAVVCGVRALSGNANAGVAAQTGASGTNGGGDSADGVGGADTGDDGSDGDSDGTDGDGTDSGDDANAADPSVPTPVTPLSDAERADILARAQSAAAASGNPQIEYTYCIATQGDVGEASDFETIVYTALNDPQGWPRAGATFVPGSDGVCGMTLILASPDQMTTFSEECSEEYSCRVGDSVVINVTRWNGATDEWLAAGGTVDRYRVMVVNHEVGHRLGHFDNETVCGGEGQPAPLMQQQSMGLQGCVPNEWPLDDELWVSE</sequence>
<protein>
    <submittedName>
        <fullName evidence="4">DUF3152 domain-containing protein</fullName>
    </submittedName>
</protein>
<dbReference type="Pfam" id="PF11350">
    <property type="entry name" value="DUF3152"/>
    <property type="match status" value="1"/>
</dbReference>
<feature type="domain" description="DUF3152" evidence="3">
    <location>
        <begin position="144"/>
        <end position="290"/>
    </location>
</feature>
<gene>
    <name evidence="4" type="ORF">KIH73_07995</name>
</gene>
<organism evidence="4 5">
    <name type="scientific">Bifidobacterium phasiani</name>
    <dbReference type="NCBI Taxonomy" id="2834431"/>
    <lineage>
        <taxon>Bacteria</taxon>
        <taxon>Bacillati</taxon>
        <taxon>Actinomycetota</taxon>
        <taxon>Actinomycetes</taxon>
        <taxon>Bifidobacteriales</taxon>
        <taxon>Bifidobacteriaceae</taxon>
        <taxon>Bifidobacterium</taxon>
    </lineage>
</organism>
<feature type="compositionally biased region" description="Gly residues" evidence="1">
    <location>
        <begin position="71"/>
        <end position="86"/>
    </location>
</feature>
<reference evidence="4 5" key="1">
    <citation type="submission" date="2021-05" db="EMBL/GenBank/DDBJ databases">
        <title>Phylogenetic classification of ten novel species belonging to the genus Bifidobacterium comprising B. colchicus sp. nov., B. abeli sp. nov., B. bicoloris sp. nov., B. guerezis sp. nov., B. rosaliae sp. nov., B. santillanensis sp. nov., B. argentati sp. nov., B. amazzoni sp. nov., B. pluviali sp. nov., and B. pinnaculum sp. nov.</title>
        <authorList>
            <person name="Lugli G.A."/>
            <person name="Ruiz Garcia L."/>
            <person name="Margolles A."/>
            <person name="Ventura M."/>
        </authorList>
    </citation>
    <scope>NUCLEOTIDE SEQUENCE [LARGE SCALE GENOMIC DNA]</scope>
    <source>
        <strain evidence="4 5">6T3</strain>
    </source>
</reference>
<feature type="region of interest" description="Disordered" evidence="1">
    <location>
        <begin position="64"/>
        <end position="124"/>
    </location>
</feature>
<dbReference type="Proteomes" id="UP000812844">
    <property type="component" value="Unassembled WGS sequence"/>
</dbReference>
<accession>A0ABS6W9W3</accession>
<feature type="compositionally biased region" description="Acidic residues" evidence="1">
    <location>
        <begin position="87"/>
        <end position="108"/>
    </location>
</feature>
<feature type="transmembrane region" description="Helical" evidence="2">
    <location>
        <begin position="31"/>
        <end position="55"/>
    </location>
</feature>
<evidence type="ECO:0000259" key="3">
    <source>
        <dbReference type="Pfam" id="PF11350"/>
    </source>
</evidence>
<proteinExistence type="predicted"/>